<dbReference type="PANTHER" id="PTHR30537">
    <property type="entry name" value="HTH-TYPE TRANSCRIPTIONAL REGULATOR"/>
    <property type="match status" value="1"/>
</dbReference>
<sequence>MLRDLPSLNALRAFEAAARLESMSRAGDELHVTHGAVSRQIRALEAELGLPLFQRRGRGIALTAAGQRLRDATAMSLGQLRDACHDIRRDAVRAPFVLGCPGSLLARWVIPRLERLGSDLPDLFLHLSALEEPLPHALDGFDAALLLAAPPWPKGWRVEVLAPETVGPVVSPRYGGWPSLQGKPASCLLDEPLLHTASRPQAAHDWAQAAHLSVPPPAGQGFPHLYYLLEAAVAGLGVAIVPAPLVTDELAAGRLLAPWGFVPTAAAWILAVPERLHDSRAPALAAWLRAELADEGNSPQASAPLLGPLPAGERRLR</sequence>
<proteinExistence type="inferred from homology"/>
<comment type="similarity">
    <text evidence="1">Belongs to the LysR transcriptional regulatory family.</text>
</comment>
<organism evidence="7 8">
    <name type="scientific">Rhodanobacter fulvus Jip2</name>
    <dbReference type="NCBI Taxonomy" id="1163408"/>
    <lineage>
        <taxon>Bacteria</taxon>
        <taxon>Pseudomonadati</taxon>
        <taxon>Pseudomonadota</taxon>
        <taxon>Gammaproteobacteria</taxon>
        <taxon>Lysobacterales</taxon>
        <taxon>Rhodanobacteraceae</taxon>
        <taxon>Rhodanobacter</taxon>
    </lineage>
</organism>
<dbReference type="Pfam" id="PF00126">
    <property type="entry name" value="HTH_1"/>
    <property type="match status" value="1"/>
</dbReference>
<protein>
    <submittedName>
        <fullName evidence="7">LysR family transcriptional regulator</fullName>
    </submittedName>
</protein>
<reference evidence="7 8" key="1">
    <citation type="journal article" date="2012" name="J. Bacteriol.">
        <title>Genome sequences for six rhodanobacter strains, isolated from soils and the terrestrial subsurface, with variable denitrification capabilities.</title>
        <authorList>
            <person name="Kostka J.E."/>
            <person name="Green S.J."/>
            <person name="Rishishwar L."/>
            <person name="Prakash O."/>
            <person name="Katz L.S."/>
            <person name="Marino-Ramirez L."/>
            <person name="Jordan I.K."/>
            <person name="Munk C."/>
            <person name="Ivanova N."/>
            <person name="Mikhailova N."/>
            <person name="Watson D.B."/>
            <person name="Brown S.D."/>
            <person name="Palumbo A.V."/>
            <person name="Brooks S.C."/>
        </authorList>
    </citation>
    <scope>NUCLEOTIDE SEQUENCE [LARGE SCALE GENOMIC DNA]</scope>
    <source>
        <strain evidence="8">Jip2T</strain>
    </source>
</reference>
<dbReference type="InterPro" id="IPR005119">
    <property type="entry name" value="LysR_subst-bd"/>
</dbReference>
<keyword evidence="2" id="KW-0805">Transcription regulation</keyword>
<dbReference type="Proteomes" id="UP000004210">
    <property type="component" value="Unassembled WGS sequence"/>
</dbReference>
<dbReference type="STRING" id="1163408.UU9_15902"/>
<dbReference type="PROSITE" id="PS50931">
    <property type="entry name" value="HTH_LYSR"/>
    <property type="match status" value="1"/>
</dbReference>
<dbReference type="eggNOG" id="COG0583">
    <property type="taxonomic scope" value="Bacteria"/>
</dbReference>
<dbReference type="OrthoDB" id="5526340at2"/>
<accession>I4VK34</accession>
<dbReference type="PANTHER" id="PTHR30537:SF74">
    <property type="entry name" value="HTH-TYPE TRANSCRIPTIONAL REGULATOR TRPI"/>
    <property type="match status" value="1"/>
</dbReference>
<dbReference type="SUPFAM" id="SSF53850">
    <property type="entry name" value="Periplasmic binding protein-like II"/>
    <property type="match status" value="1"/>
</dbReference>
<evidence type="ECO:0000256" key="5">
    <source>
        <dbReference type="SAM" id="MobiDB-lite"/>
    </source>
</evidence>
<keyword evidence="8" id="KW-1185">Reference proteome</keyword>
<keyword evidence="3" id="KW-0238">DNA-binding</keyword>
<dbReference type="InterPro" id="IPR058163">
    <property type="entry name" value="LysR-type_TF_proteobact-type"/>
</dbReference>
<dbReference type="PATRIC" id="fig|1163408.3.peg.3228"/>
<dbReference type="GO" id="GO:0003700">
    <property type="term" value="F:DNA-binding transcription factor activity"/>
    <property type="evidence" value="ECO:0007669"/>
    <property type="project" value="InterPro"/>
</dbReference>
<dbReference type="GO" id="GO:0006351">
    <property type="term" value="P:DNA-templated transcription"/>
    <property type="evidence" value="ECO:0007669"/>
    <property type="project" value="TreeGrafter"/>
</dbReference>
<dbReference type="AlphaFoldDB" id="I4VK34"/>
<evidence type="ECO:0000259" key="6">
    <source>
        <dbReference type="PROSITE" id="PS50931"/>
    </source>
</evidence>
<keyword evidence="4" id="KW-0804">Transcription</keyword>
<dbReference type="InterPro" id="IPR036388">
    <property type="entry name" value="WH-like_DNA-bd_sf"/>
</dbReference>
<dbReference type="Pfam" id="PF03466">
    <property type="entry name" value="LysR_substrate"/>
    <property type="match status" value="1"/>
</dbReference>
<dbReference type="GO" id="GO:0043565">
    <property type="term" value="F:sequence-specific DNA binding"/>
    <property type="evidence" value="ECO:0007669"/>
    <property type="project" value="TreeGrafter"/>
</dbReference>
<feature type="region of interest" description="Disordered" evidence="5">
    <location>
        <begin position="297"/>
        <end position="317"/>
    </location>
</feature>
<dbReference type="Gene3D" id="1.10.10.10">
    <property type="entry name" value="Winged helix-like DNA-binding domain superfamily/Winged helix DNA-binding domain"/>
    <property type="match status" value="1"/>
</dbReference>
<evidence type="ECO:0000256" key="4">
    <source>
        <dbReference type="ARBA" id="ARBA00023163"/>
    </source>
</evidence>
<dbReference type="FunFam" id="1.10.10.10:FF:000038">
    <property type="entry name" value="Glycine cleavage system transcriptional activator"/>
    <property type="match status" value="1"/>
</dbReference>
<evidence type="ECO:0000313" key="7">
    <source>
        <dbReference type="EMBL" id="EIL87575.1"/>
    </source>
</evidence>
<dbReference type="PRINTS" id="PR00039">
    <property type="entry name" value="HTHLYSR"/>
</dbReference>
<evidence type="ECO:0000256" key="3">
    <source>
        <dbReference type="ARBA" id="ARBA00023125"/>
    </source>
</evidence>
<gene>
    <name evidence="7" type="ORF">UU9_15902</name>
</gene>
<dbReference type="Gene3D" id="3.40.190.10">
    <property type="entry name" value="Periplasmic binding protein-like II"/>
    <property type="match status" value="2"/>
</dbReference>
<dbReference type="RefSeq" id="WP_007082807.1">
    <property type="nucleotide sequence ID" value="NZ_AJXU01000075.1"/>
</dbReference>
<evidence type="ECO:0000256" key="1">
    <source>
        <dbReference type="ARBA" id="ARBA00009437"/>
    </source>
</evidence>
<feature type="domain" description="HTH lysR-type" evidence="6">
    <location>
        <begin position="6"/>
        <end position="63"/>
    </location>
</feature>
<comment type="caution">
    <text evidence="7">The sequence shown here is derived from an EMBL/GenBank/DDBJ whole genome shotgun (WGS) entry which is preliminary data.</text>
</comment>
<name>I4VK34_9GAMM</name>
<dbReference type="EMBL" id="AJXU01000075">
    <property type="protein sequence ID" value="EIL87575.1"/>
    <property type="molecule type" value="Genomic_DNA"/>
</dbReference>
<dbReference type="InterPro" id="IPR000847">
    <property type="entry name" value="LysR_HTH_N"/>
</dbReference>
<dbReference type="SUPFAM" id="SSF46785">
    <property type="entry name" value="Winged helix' DNA-binding domain"/>
    <property type="match status" value="1"/>
</dbReference>
<dbReference type="InterPro" id="IPR036390">
    <property type="entry name" value="WH_DNA-bd_sf"/>
</dbReference>
<evidence type="ECO:0000313" key="8">
    <source>
        <dbReference type="Proteomes" id="UP000004210"/>
    </source>
</evidence>
<evidence type="ECO:0000256" key="2">
    <source>
        <dbReference type="ARBA" id="ARBA00023015"/>
    </source>
</evidence>